<feature type="chain" id="PRO_5046599622" description="Lytic transglycosylase domain-containing protein" evidence="1">
    <location>
        <begin position="30"/>
        <end position="196"/>
    </location>
</feature>
<gene>
    <name evidence="2" type="ORF">GM655_12440</name>
</gene>
<reference evidence="2 3" key="1">
    <citation type="submission" date="2019-11" db="EMBL/GenBank/DDBJ databases">
        <title>Type strains purchased from KCTC, JCM and DSMZ.</title>
        <authorList>
            <person name="Lu H."/>
        </authorList>
    </citation>
    <scope>NUCLEOTIDE SEQUENCE [LARGE SCALE GENOMIC DNA]</scope>
    <source>
        <strain evidence="2 3">DSM 103461</strain>
    </source>
</reference>
<evidence type="ECO:0000256" key="1">
    <source>
        <dbReference type="SAM" id="SignalP"/>
    </source>
</evidence>
<sequence>MTIHPTKPSTRMRHFLLLAALAFSAVAHSAETLPLQQSHADYIKAIKDVSTSPYYVQVLLAFGPDQTARPYCVRAPFLQGALAREVGQEINRETWKTVQKLALENTERVFLFTKAEAISNLALDRYTPDDLDRARALLAPYSAAELKEAFTTRTLREARRFNTAGYQRDAIACALLERGLTPRSADITGAIGFYPD</sequence>
<accession>A0ABW9SN65</accession>
<protein>
    <recommendedName>
        <fullName evidence="4">Lytic transglycosylase domain-containing protein</fullName>
    </recommendedName>
</protein>
<evidence type="ECO:0000313" key="2">
    <source>
        <dbReference type="EMBL" id="MTW33632.1"/>
    </source>
</evidence>
<name>A0ABW9SN65_9BURK</name>
<evidence type="ECO:0008006" key="4">
    <source>
        <dbReference type="Google" id="ProtNLM"/>
    </source>
</evidence>
<dbReference type="Proteomes" id="UP000735592">
    <property type="component" value="Unassembled WGS sequence"/>
</dbReference>
<comment type="caution">
    <text evidence="2">The sequence shown here is derived from an EMBL/GenBank/DDBJ whole genome shotgun (WGS) entry which is preliminary data.</text>
</comment>
<evidence type="ECO:0000313" key="3">
    <source>
        <dbReference type="Proteomes" id="UP000735592"/>
    </source>
</evidence>
<organism evidence="2 3">
    <name type="scientific">Pseudoduganella danionis</name>
    <dbReference type="NCBI Taxonomy" id="1890295"/>
    <lineage>
        <taxon>Bacteria</taxon>
        <taxon>Pseudomonadati</taxon>
        <taxon>Pseudomonadota</taxon>
        <taxon>Betaproteobacteria</taxon>
        <taxon>Burkholderiales</taxon>
        <taxon>Oxalobacteraceae</taxon>
        <taxon>Telluria group</taxon>
        <taxon>Pseudoduganella</taxon>
    </lineage>
</organism>
<keyword evidence="3" id="KW-1185">Reference proteome</keyword>
<proteinExistence type="predicted"/>
<feature type="signal peptide" evidence="1">
    <location>
        <begin position="1"/>
        <end position="29"/>
    </location>
</feature>
<dbReference type="EMBL" id="WNKW01000003">
    <property type="protein sequence ID" value="MTW33632.1"/>
    <property type="molecule type" value="Genomic_DNA"/>
</dbReference>
<dbReference type="RefSeq" id="WP_155435007.1">
    <property type="nucleotide sequence ID" value="NZ_JBHLXK010000005.1"/>
</dbReference>
<keyword evidence="1" id="KW-0732">Signal</keyword>